<sequence length="100" mass="11710">LPSRFALRLATFFEWVYCIFTLGTKGPYYLGKQQVRHAWVTHTDSIEKARKMSGYEPKDNFESDLEKSAEWCLYESGWKRKLEGIKNDMRAEVLDIVTLA</sequence>
<organism evidence="1 2">
    <name type="scientific">Lojkania enalia</name>
    <dbReference type="NCBI Taxonomy" id="147567"/>
    <lineage>
        <taxon>Eukaryota</taxon>
        <taxon>Fungi</taxon>
        <taxon>Dikarya</taxon>
        <taxon>Ascomycota</taxon>
        <taxon>Pezizomycotina</taxon>
        <taxon>Dothideomycetes</taxon>
        <taxon>Pleosporomycetidae</taxon>
        <taxon>Pleosporales</taxon>
        <taxon>Pleosporales incertae sedis</taxon>
        <taxon>Lojkania</taxon>
    </lineage>
</organism>
<accession>A0A9P4JV66</accession>
<feature type="non-terminal residue" evidence="1">
    <location>
        <position position="1"/>
    </location>
</feature>
<dbReference type="Proteomes" id="UP000800093">
    <property type="component" value="Unassembled WGS sequence"/>
</dbReference>
<comment type="caution">
    <text evidence="1">The sequence shown here is derived from an EMBL/GenBank/DDBJ whole genome shotgun (WGS) entry which is preliminary data.</text>
</comment>
<protein>
    <submittedName>
        <fullName evidence="1">Uncharacterized protein</fullName>
    </submittedName>
</protein>
<evidence type="ECO:0000313" key="1">
    <source>
        <dbReference type="EMBL" id="KAF2257527.1"/>
    </source>
</evidence>
<dbReference type="EMBL" id="ML986971">
    <property type="protein sequence ID" value="KAF2257527.1"/>
    <property type="molecule type" value="Genomic_DNA"/>
</dbReference>
<dbReference type="OrthoDB" id="10058185at2759"/>
<name>A0A9P4JV66_9PLEO</name>
<reference evidence="2" key="1">
    <citation type="journal article" date="2020" name="Stud. Mycol.">
        <title>101 Dothideomycetes genomes: A test case for predicting lifestyles and emergence of pathogens.</title>
        <authorList>
            <person name="Haridas S."/>
            <person name="Albert R."/>
            <person name="Binder M."/>
            <person name="Bloem J."/>
            <person name="LaButti K."/>
            <person name="Salamov A."/>
            <person name="Andreopoulos B."/>
            <person name="Baker S."/>
            <person name="Barry K."/>
            <person name="Bills G."/>
            <person name="Bluhm B."/>
            <person name="Cannon C."/>
            <person name="Castanera R."/>
            <person name="Culley D."/>
            <person name="Daum C."/>
            <person name="Ezra D."/>
            <person name="Gonzalez J."/>
            <person name="Henrissat B."/>
            <person name="Kuo A."/>
            <person name="Liang C."/>
            <person name="Lipzen A."/>
            <person name="Lutzoni F."/>
            <person name="Magnuson J."/>
            <person name="Mondo S."/>
            <person name="Nolan M."/>
            <person name="Ohm R."/>
            <person name="Pangilinan J."/>
            <person name="Park H.-J."/>
            <person name="Ramirez L."/>
            <person name="Alfaro M."/>
            <person name="Sun H."/>
            <person name="Tritt A."/>
            <person name="Yoshinaga Y."/>
            <person name="Zwiers L.-H."/>
            <person name="Turgeon B."/>
            <person name="Goodwin S."/>
            <person name="Spatafora J."/>
            <person name="Crous P."/>
            <person name="Grigoriev I."/>
        </authorList>
    </citation>
    <scope>NUCLEOTIDE SEQUENCE [LARGE SCALE GENOMIC DNA]</scope>
    <source>
        <strain evidence="2">CBS 304.66</strain>
    </source>
</reference>
<dbReference type="AlphaFoldDB" id="A0A9P4JV66"/>
<evidence type="ECO:0000313" key="2">
    <source>
        <dbReference type="Proteomes" id="UP000800093"/>
    </source>
</evidence>
<keyword evidence="2" id="KW-1185">Reference proteome</keyword>
<proteinExistence type="predicted"/>
<gene>
    <name evidence="1" type="ORF">CC78DRAFT_483646</name>
</gene>